<feature type="compositionally biased region" description="Basic and acidic residues" evidence="1">
    <location>
        <begin position="14"/>
        <end position="32"/>
    </location>
</feature>
<reference evidence="2" key="1">
    <citation type="submission" date="2022-03" db="EMBL/GenBank/DDBJ databases">
        <authorList>
            <person name="Alioto T."/>
            <person name="Alioto T."/>
            <person name="Gomez Garrido J."/>
        </authorList>
    </citation>
    <scope>NUCLEOTIDE SEQUENCE</scope>
</reference>
<keyword evidence="3" id="KW-1185">Reference proteome</keyword>
<name>A0AAD1SZM3_PELCU</name>
<evidence type="ECO:0000313" key="2">
    <source>
        <dbReference type="EMBL" id="CAH2315569.1"/>
    </source>
</evidence>
<organism evidence="2 3">
    <name type="scientific">Pelobates cultripes</name>
    <name type="common">Western spadefoot toad</name>
    <dbReference type="NCBI Taxonomy" id="61616"/>
    <lineage>
        <taxon>Eukaryota</taxon>
        <taxon>Metazoa</taxon>
        <taxon>Chordata</taxon>
        <taxon>Craniata</taxon>
        <taxon>Vertebrata</taxon>
        <taxon>Euteleostomi</taxon>
        <taxon>Amphibia</taxon>
        <taxon>Batrachia</taxon>
        <taxon>Anura</taxon>
        <taxon>Pelobatoidea</taxon>
        <taxon>Pelobatidae</taxon>
        <taxon>Pelobates</taxon>
    </lineage>
</organism>
<proteinExistence type="predicted"/>
<feature type="region of interest" description="Disordered" evidence="1">
    <location>
        <begin position="1"/>
        <end position="84"/>
    </location>
</feature>
<gene>
    <name evidence="2" type="ORF">PECUL_23A034881</name>
</gene>
<evidence type="ECO:0000256" key="1">
    <source>
        <dbReference type="SAM" id="MobiDB-lite"/>
    </source>
</evidence>
<accession>A0AAD1SZM3</accession>
<dbReference type="AlphaFoldDB" id="A0AAD1SZM3"/>
<dbReference type="Proteomes" id="UP001295444">
    <property type="component" value="Chromosome 09"/>
</dbReference>
<evidence type="ECO:0000313" key="3">
    <source>
        <dbReference type="Proteomes" id="UP001295444"/>
    </source>
</evidence>
<dbReference type="EMBL" id="OW240920">
    <property type="protein sequence ID" value="CAH2315569.1"/>
    <property type="molecule type" value="Genomic_DNA"/>
</dbReference>
<sequence>MRRKEHRNGVARNDLTRHQADSCRRTLRHYDPAHPQASNPHKLQEAPVPLYTPEQDNGEEQPAVPKSKASPQTSSEEIRPANTA</sequence>
<protein>
    <submittedName>
        <fullName evidence="2">Uncharacterized protein</fullName>
    </submittedName>
</protein>